<gene>
    <name evidence="2" type="ORF">BCT49_08315</name>
</gene>
<protein>
    <recommendedName>
        <fullName evidence="4">Transporter</fullName>
    </recommendedName>
</protein>
<name>A0A2N7K473_9VIBR</name>
<evidence type="ECO:0000256" key="1">
    <source>
        <dbReference type="SAM" id="SignalP"/>
    </source>
</evidence>
<evidence type="ECO:0000313" key="2">
    <source>
        <dbReference type="EMBL" id="PMM68926.1"/>
    </source>
</evidence>
<dbReference type="Proteomes" id="UP000235406">
    <property type="component" value="Unassembled WGS sequence"/>
</dbReference>
<evidence type="ECO:0008006" key="4">
    <source>
        <dbReference type="Google" id="ProtNLM"/>
    </source>
</evidence>
<dbReference type="OrthoDB" id="9809066at2"/>
<keyword evidence="1" id="KW-0732">Signal</keyword>
<accession>A0A2N7K473</accession>
<evidence type="ECO:0000313" key="3">
    <source>
        <dbReference type="Proteomes" id="UP000235406"/>
    </source>
</evidence>
<comment type="caution">
    <text evidence="2">The sequence shown here is derived from an EMBL/GenBank/DDBJ whole genome shotgun (WGS) entry which is preliminary data.</text>
</comment>
<dbReference type="EMBL" id="MCZK01000119">
    <property type="protein sequence ID" value="PMM68926.1"/>
    <property type="molecule type" value="Genomic_DNA"/>
</dbReference>
<reference evidence="3" key="1">
    <citation type="submission" date="2016-07" db="EMBL/GenBank/DDBJ databases">
        <title>Nontailed viruses are major unrecognized killers of bacteria in the ocean.</title>
        <authorList>
            <person name="Kauffman K."/>
            <person name="Hussain F."/>
            <person name="Yang J."/>
            <person name="Arevalo P."/>
            <person name="Brown J."/>
            <person name="Cutler M."/>
            <person name="Kelly L."/>
            <person name="Polz M.F."/>
        </authorList>
    </citation>
    <scope>NUCLEOTIDE SEQUENCE [LARGE SCALE GENOMIC DNA]</scope>
    <source>
        <strain evidence="3">10N.261.46.F8</strain>
    </source>
</reference>
<sequence length="286" mass="30897">MACKSLALIITGILLTPNFAKANTTISKGNSEQAAEKAAKELANPNTAYASLNLKLQYSGGYEGGGDSFATVLQPTLPFPIDNGDKVIFRPAISYVQNDFNVDTPTSSQHMNQSGVSDISFDLAYAPKMEGGTIAAFGLFASLPTGSSELTADQFAVGPEFMYGKVSADRVVGVFPSHLYGVFGNGADHSDTRINKTSTQLFWVELLEGGWTVGSAPTLSYDWNNDQAEIPLNISVSKTTVLNGRPWKFGIEANYYIEKDEKTRPDFMLSFNISPVVENKLASLFD</sequence>
<feature type="signal peptide" evidence="1">
    <location>
        <begin position="1"/>
        <end position="22"/>
    </location>
</feature>
<dbReference type="RefSeq" id="WP_102435763.1">
    <property type="nucleotide sequence ID" value="NZ_CAWNVI010000119.1"/>
</dbReference>
<dbReference type="AlphaFoldDB" id="A0A2N7K473"/>
<proteinExistence type="predicted"/>
<feature type="chain" id="PRO_5014743659" description="Transporter" evidence="1">
    <location>
        <begin position="23"/>
        <end position="286"/>
    </location>
</feature>
<organism evidence="2 3">
    <name type="scientific">Vibrio lentus</name>
    <dbReference type="NCBI Taxonomy" id="136468"/>
    <lineage>
        <taxon>Bacteria</taxon>
        <taxon>Pseudomonadati</taxon>
        <taxon>Pseudomonadota</taxon>
        <taxon>Gammaproteobacteria</taxon>
        <taxon>Vibrionales</taxon>
        <taxon>Vibrionaceae</taxon>
        <taxon>Vibrio</taxon>
    </lineage>
</organism>